<dbReference type="Proteomes" id="UP000663881">
    <property type="component" value="Unassembled WGS sequence"/>
</dbReference>
<organism evidence="1 2">
    <name type="scientific">Adineta steineri</name>
    <dbReference type="NCBI Taxonomy" id="433720"/>
    <lineage>
        <taxon>Eukaryota</taxon>
        <taxon>Metazoa</taxon>
        <taxon>Spiralia</taxon>
        <taxon>Gnathifera</taxon>
        <taxon>Rotifera</taxon>
        <taxon>Eurotatoria</taxon>
        <taxon>Bdelloidea</taxon>
        <taxon>Adinetida</taxon>
        <taxon>Adinetidae</taxon>
        <taxon>Adineta</taxon>
    </lineage>
</organism>
<dbReference type="AlphaFoldDB" id="A0A820A7T6"/>
<reference evidence="1" key="1">
    <citation type="submission" date="2021-02" db="EMBL/GenBank/DDBJ databases">
        <authorList>
            <person name="Nowell W R."/>
        </authorList>
    </citation>
    <scope>NUCLEOTIDE SEQUENCE</scope>
</reference>
<name>A0A820A7T6_9BILA</name>
<protein>
    <submittedName>
        <fullName evidence="1">Uncharacterized protein</fullName>
    </submittedName>
</protein>
<proteinExistence type="predicted"/>
<accession>A0A820A7T6</accession>
<evidence type="ECO:0000313" key="2">
    <source>
        <dbReference type="Proteomes" id="UP000663881"/>
    </source>
</evidence>
<evidence type="ECO:0000313" key="1">
    <source>
        <dbReference type="EMBL" id="CAF4180805.1"/>
    </source>
</evidence>
<gene>
    <name evidence="1" type="ORF">OKA104_LOCUS39889</name>
</gene>
<sequence>MAKFTTLAVALEYLNNYLCDCYLSDIYLKMNDLHLQHQDDLSVGLDSTPYNRALLLHKNGRRSMEKGNYFEALNKLLEVKQLFIENSPPTDGLVLELSTLYDNIASNYFSSTDYLPALTMCK</sequence>
<dbReference type="EMBL" id="CAJOAY010008155">
    <property type="protein sequence ID" value="CAF4180805.1"/>
    <property type="molecule type" value="Genomic_DNA"/>
</dbReference>
<comment type="caution">
    <text evidence="1">The sequence shown here is derived from an EMBL/GenBank/DDBJ whole genome shotgun (WGS) entry which is preliminary data.</text>
</comment>